<feature type="domain" description="tRNA-guanine(15) transglycosylase-like" evidence="6">
    <location>
        <begin position="12"/>
        <end position="383"/>
    </location>
</feature>
<evidence type="ECO:0000313" key="7">
    <source>
        <dbReference type="EMBL" id="KAL3387200.1"/>
    </source>
</evidence>
<evidence type="ECO:0000259" key="6">
    <source>
        <dbReference type="Pfam" id="PF01702"/>
    </source>
</evidence>
<dbReference type="GO" id="GO:0008033">
    <property type="term" value="P:tRNA processing"/>
    <property type="evidence" value="ECO:0007669"/>
    <property type="project" value="UniProtKB-KW"/>
</dbReference>
<reference evidence="7 8" key="1">
    <citation type="journal article" date="2024" name="bioRxiv">
        <title>A reference genome for Trichogramma kaykai: A tiny desert-dwelling parasitoid wasp with competing sex-ratio distorters.</title>
        <authorList>
            <person name="Culotta J."/>
            <person name="Lindsey A.R."/>
        </authorList>
    </citation>
    <scope>NUCLEOTIDE SEQUENCE [LARGE SCALE GENOMIC DNA]</scope>
    <source>
        <strain evidence="7 8">KSX58</strain>
    </source>
</reference>
<dbReference type="InterPro" id="IPR028592">
    <property type="entry name" value="QTRTD1"/>
</dbReference>
<dbReference type="Proteomes" id="UP001627154">
    <property type="component" value="Unassembled WGS sequence"/>
</dbReference>
<comment type="similarity">
    <text evidence="5">Belongs to the queuine tRNA-ribosyltransferase family. QTRT2 subfamily.</text>
</comment>
<dbReference type="PANTHER" id="PTHR46064:SF1">
    <property type="entry name" value="QUEUINE TRNA-RIBOSYLTRANSFERASE ACCESSORY SUBUNIT 2"/>
    <property type="match status" value="1"/>
</dbReference>
<keyword evidence="1 5" id="KW-0963">Cytoplasm</keyword>
<sequence>MRFSTESVTRCSARIGKLSEIESLPNLSFETPLLMIYTKRGCVPHLTKNVFKKLTKEQELLVTSLPSSIRIADFCKPSQSFSDFVGMQEYPFFMNIHDPAELSESGHQVKDSISVWSRNGRSSVSPQRYMQIIEQLKPEMYVTLCDGDTDKDSSEKRIMKGFERTKKQFEQCIKIHTQSKVLQNKGVLGAIEGGYNLKAREKCIQFMENKPLLGYAIDGLHKNGPTVQNISTSQIEPVVKHCVNLLPVEKLKAMMGCWNPSVILDLVNLGIDLFDSSYPYIMTENNKALTFLCDDCQEGNVKESINIEEKCYVEDFSPICKSCDCLTCKNHTKAYIHHLIQTKELLSQVLLMIHNTHHYMEFFKNIRRHIKEGTFQEFKTKIQSRCLNSIKNNA</sequence>
<dbReference type="GO" id="GO:0005737">
    <property type="term" value="C:cytoplasm"/>
    <property type="evidence" value="ECO:0007669"/>
    <property type="project" value="UniProtKB-SubCell"/>
</dbReference>
<dbReference type="GO" id="GO:0008479">
    <property type="term" value="F:tRNA-guanosine(34) queuine transglycosylase activity"/>
    <property type="evidence" value="ECO:0007669"/>
    <property type="project" value="UniProtKB-UniRule"/>
</dbReference>
<dbReference type="HAMAP" id="MF_03043">
    <property type="entry name" value="QTRT2"/>
    <property type="match status" value="1"/>
</dbReference>
<dbReference type="Gene3D" id="3.20.20.105">
    <property type="entry name" value="Queuine tRNA-ribosyltransferase-like"/>
    <property type="match status" value="1"/>
</dbReference>
<dbReference type="Pfam" id="PF01702">
    <property type="entry name" value="TGT"/>
    <property type="match status" value="1"/>
</dbReference>
<evidence type="ECO:0000256" key="1">
    <source>
        <dbReference type="ARBA" id="ARBA00022490"/>
    </source>
</evidence>
<evidence type="ECO:0000313" key="8">
    <source>
        <dbReference type="Proteomes" id="UP001627154"/>
    </source>
</evidence>
<evidence type="ECO:0000256" key="5">
    <source>
        <dbReference type="HAMAP-Rule" id="MF_03043"/>
    </source>
</evidence>
<proteinExistence type="inferred from homology"/>
<gene>
    <name evidence="7" type="ORF">TKK_017510</name>
</gene>
<dbReference type="InterPro" id="IPR050852">
    <property type="entry name" value="Queuine_tRNA-ribosyltrfase"/>
</dbReference>
<comment type="subcellular location">
    <subcellularLocation>
        <location evidence="5">Cytoplasm</location>
    </subcellularLocation>
</comment>
<feature type="binding site" evidence="5">
    <location>
        <position position="354"/>
    </location>
    <ligand>
        <name>Zn(2+)</name>
        <dbReference type="ChEBI" id="CHEBI:29105"/>
    </ligand>
</feature>
<dbReference type="GO" id="GO:0046872">
    <property type="term" value="F:metal ion binding"/>
    <property type="evidence" value="ECO:0007669"/>
    <property type="project" value="UniProtKB-KW"/>
</dbReference>
<dbReference type="AlphaFoldDB" id="A0ABD2W2C1"/>
<comment type="cofactor">
    <cofactor evidence="5">
        <name>Zn(2+)</name>
        <dbReference type="ChEBI" id="CHEBI:29105"/>
    </cofactor>
    <text evidence="5">Binds 1 zinc ion per subunit.</text>
</comment>
<feature type="binding site" evidence="5">
    <location>
        <position position="323"/>
    </location>
    <ligand>
        <name>Zn(2+)</name>
        <dbReference type="ChEBI" id="CHEBI:29105"/>
    </ligand>
</feature>
<accession>A0ABD2W2C1</accession>
<dbReference type="PANTHER" id="PTHR46064">
    <property type="entry name" value="QUEUINE TRNA-RIBOSYLTRANSFERASE ACCESSORY SUBUNIT 2"/>
    <property type="match status" value="1"/>
</dbReference>
<protein>
    <recommendedName>
        <fullName evidence="5">Queuine tRNA-ribosyltransferase accessory subunit 2</fullName>
    </recommendedName>
    <alternativeName>
        <fullName evidence="5">Queuine tRNA-ribosyltransferase domain-containing protein 1</fullName>
    </alternativeName>
</protein>
<name>A0ABD2W2C1_9HYME</name>
<comment type="caution">
    <text evidence="7">The sequence shown here is derived from an EMBL/GenBank/DDBJ whole genome shotgun (WGS) entry which is preliminary data.</text>
</comment>
<feature type="binding site" evidence="5">
    <location>
        <position position="328"/>
    </location>
    <ligand>
        <name>Zn(2+)</name>
        <dbReference type="ChEBI" id="CHEBI:29105"/>
    </ligand>
</feature>
<dbReference type="SUPFAM" id="SSF51713">
    <property type="entry name" value="tRNA-guanine transglycosylase"/>
    <property type="match status" value="1"/>
</dbReference>
<evidence type="ECO:0000256" key="3">
    <source>
        <dbReference type="ARBA" id="ARBA00022723"/>
    </source>
</evidence>
<dbReference type="InterPro" id="IPR036511">
    <property type="entry name" value="TGT-like_sf"/>
</dbReference>
<dbReference type="EMBL" id="JBJJXI010000139">
    <property type="protein sequence ID" value="KAL3387200.1"/>
    <property type="molecule type" value="Genomic_DNA"/>
</dbReference>
<evidence type="ECO:0000256" key="4">
    <source>
        <dbReference type="ARBA" id="ARBA00022833"/>
    </source>
</evidence>
<keyword evidence="8" id="KW-1185">Reference proteome</keyword>
<keyword evidence="2 5" id="KW-0819">tRNA processing</keyword>
<feature type="binding site" evidence="5">
    <location>
        <position position="325"/>
    </location>
    <ligand>
        <name>Zn(2+)</name>
        <dbReference type="ChEBI" id="CHEBI:29105"/>
    </ligand>
</feature>
<evidence type="ECO:0000256" key="2">
    <source>
        <dbReference type="ARBA" id="ARBA00022694"/>
    </source>
</evidence>
<keyword evidence="3 5" id="KW-0479">Metal-binding</keyword>
<dbReference type="InterPro" id="IPR002616">
    <property type="entry name" value="tRNA_ribo_trans-like"/>
</dbReference>
<organism evidence="7 8">
    <name type="scientific">Trichogramma kaykai</name>
    <dbReference type="NCBI Taxonomy" id="54128"/>
    <lineage>
        <taxon>Eukaryota</taxon>
        <taxon>Metazoa</taxon>
        <taxon>Ecdysozoa</taxon>
        <taxon>Arthropoda</taxon>
        <taxon>Hexapoda</taxon>
        <taxon>Insecta</taxon>
        <taxon>Pterygota</taxon>
        <taxon>Neoptera</taxon>
        <taxon>Endopterygota</taxon>
        <taxon>Hymenoptera</taxon>
        <taxon>Apocrita</taxon>
        <taxon>Proctotrupomorpha</taxon>
        <taxon>Chalcidoidea</taxon>
        <taxon>Trichogrammatidae</taxon>
        <taxon>Trichogramma</taxon>
    </lineage>
</organism>
<comment type="function">
    <text evidence="5">Non-catalytic subunit of the queuine tRNA-ribosyltransferase (TGT) that catalyzes the base-exchange of a guanine (G) residue with queuine (Q) at position 34 (anticodon wobble position) in tRNAs with GU(N) anticodons (tRNA-Asp, -Asn, -His and -Tyr), resulting in the hypermodified nucleoside queuosine (7-(((4,5-cis-dihydroxy-2-cyclopenten-1-yl)amino)methyl)-7-deazaguanosine).</text>
</comment>
<comment type="subunit">
    <text evidence="5">Heterodimer of a catalytic subunit and an accessory subunit.</text>
</comment>
<dbReference type="NCBIfam" id="TIGR00449">
    <property type="entry name" value="tgt_general"/>
    <property type="match status" value="1"/>
</dbReference>
<keyword evidence="4 5" id="KW-0862">Zinc</keyword>